<keyword evidence="1" id="KW-0732">Signal</keyword>
<organism evidence="2 3">
    <name type="scientific">Pelagirhabdus alkalitolerans</name>
    <dbReference type="NCBI Taxonomy" id="1612202"/>
    <lineage>
        <taxon>Bacteria</taxon>
        <taxon>Bacillati</taxon>
        <taxon>Bacillota</taxon>
        <taxon>Bacilli</taxon>
        <taxon>Bacillales</taxon>
        <taxon>Bacillaceae</taxon>
        <taxon>Pelagirhabdus</taxon>
    </lineage>
</organism>
<dbReference type="EMBL" id="FMYI01000005">
    <property type="protein sequence ID" value="SDC21911.1"/>
    <property type="molecule type" value="Genomic_DNA"/>
</dbReference>
<sequence length="564" mass="65057">MVKKKSFLLFMLVGFMLLFVACGNDDDAAATDDDESTDEETSEEVSDEPVTYHFFNATSGQDLHTNETELGALFEEQTGVNFQVEHLVGDLNERIGVMVASGEYPDTIAPQAGLDMLLDAGAFIPLNDLLEEHGPNILEMYDDYIDRFTLPDGNIYYIPFGANVNEYQPIPNTDQGAFWMQRGILKEAGFPEVNTLDEYFDLITDYADENPEIDGMNTVPFTGLTYDTSFFVFSNVPMHLAGYPNDGGVIVDMDTHEANVYGDSEYAEDYLRKLNELNAEGYIDQEMFVMNYDDYLAKLSSGRVLGFFDYGWNFAQARIAIEDMGDPDKEYIALPITFDESIEDQYMDPPAFTQNRGVGITVDAENPERIIQFWDNLIKEENQRKVMWGYEGEHYEVDEDGRYYRTDEQIELTSDQDWREDFGMTTFEWDWPRINGSFSDGNAVEPRRQPEVALAEYDEDDMEYLEAYDIDTFSELFAAPQDRPWFPAWSANVEQGSDPQIFEERSDEVLKRHYPRIVLAEPEDFDDEWNEFVEAYRSLDVEAYEEYFTRVVQERLDGNWQFAD</sequence>
<dbReference type="AlphaFoldDB" id="A0A1G6JTD1"/>
<proteinExistence type="predicted"/>
<dbReference type="Gene3D" id="3.40.190.10">
    <property type="entry name" value="Periplasmic binding protein-like II"/>
    <property type="match status" value="2"/>
</dbReference>
<accession>A0A1G6JTD1</accession>
<evidence type="ECO:0000256" key="1">
    <source>
        <dbReference type="SAM" id="SignalP"/>
    </source>
</evidence>
<gene>
    <name evidence="2" type="ORF">SAMN05421734_105136</name>
</gene>
<dbReference type="Pfam" id="PF13416">
    <property type="entry name" value="SBP_bac_8"/>
    <property type="match status" value="1"/>
</dbReference>
<dbReference type="InterPro" id="IPR006059">
    <property type="entry name" value="SBP"/>
</dbReference>
<dbReference type="SUPFAM" id="SSF53850">
    <property type="entry name" value="Periplasmic binding protein-like II"/>
    <property type="match status" value="1"/>
</dbReference>
<dbReference type="InterPro" id="IPR050490">
    <property type="entry name" value="Bact_solute-bd_prot1"/>
</dbReference>
<evidence type="ECO:0000313" key="2">
    <source>
        <dbReference type="EMBL" id="SDC21911.1"/>
    </source>
</evidence>
<dbReference type="PANTHER" id="PTHR43649:SF12">
    <property type="entry name" value="DIACETYLCHITOBIOSE BINDING PROTEIN DASA"/>
    <property type="match status" value="1"/>
</dbReference>
<protein>
    <submittedName>
        <fullName evidence="2">Aldotetraouronic acid ABC transporter substrate-binding protein</fullName>
    </submittedName>
</protein>
<name>A0A1G6JTD1_9BACI</name>
<dbReference type="PROSITE" id="PS51257">
    <property type="entry name" value="PROKAR_LIPOPROTEIN"/>
    <property type="match status" value="1"/>
</dbReference>
<feature type="signal peptide" evidence="1">
    <location>
        <begin position="1"/>
        <end position="21"/>
    </location>
</feature>
<dbReference type="PANTHER" id="PTHR43649">
    <property type="entry name" value="ARABINOSE-BINDING PROTEIN-RELATED"/>
    <property type="match status" value="1"/>
</dbReference>
<dbReference type="STRING" id="1612202.SAMN05421734_105136"/>
<dbReference type="CDD" id="cd13582">
    <property type="entry name" value="PBP2_AlgQ_like_3"/>
    <property type="match status" value="1"/>
</dbReference>
<feature type="chain" id="PRO_5038488619" evidence="1">
    <location>
        <begin position="22"/>
        <end position="564"/>
    </location>
</feature>
<reference evidence="3" key="1">
    <citation type="submission" date="2016-09" db="EMBL/GenBank/DDBJ databases">
        <authorList>
            <person name="Varghese N."/>
            <person name="Submissions S."/>
        </authorList>
    </citation>
    <scope>NUCLEOTIDE SEQUENCE [LARGE SCALE GENOMIC DNA]</scope>
    <source>
        <strain evidence="3">S5</strain>
    </source>
</reference>
<keyword evidence="3" id="KW-1185">Reference proteome</keyword>
<dbReference type="Proteomes" id="UP000242949">
    <property type="component" value="Unassembled WGS sequence"/>
</dbReference>
<evidence type="ECO:0000313" key="3">
    <source>
        <dbReference type="Proteomes" id="UP000242949"/>
    </source>
</evidence>